<sequence>MEDESSTTPRKSKPSDDLTPSSKRPATLDKEESLNGTLSDPVYRGLMVKTFPVYTIAMSFRDKQHVIYTFPLKALSVVASTKALRSERIVWEMEHKVDHEYDYFFKIVLNSSLETPAASAMEFAVT</sequence>
<organism evidence="2 3">
    <name type="scientific">Acorus calamus</name>
    <name type="common">Sweet flag</name>
    <dbReference type="NCBI Taxonomy" id="4465"/>
    <lineage>
        <taxon>Eukaryota</taxon>
        <taxon>Viridiplantae</taxon>
        <taxon>Streptophyta</taxon>
        <taxon>Embryophyta</taxon>
        <taxon>Tracheophyta</taxon>
        <taxon>Spermatophyta</taxon>
        <taxon>Magnoliopsida</taxon>
        <taxon>Liliopsida</taxon>
        <taxon>Acoraceae</taxon>
        <taxon>Acorus</taxon>
    </lineage>
</organism>
<name>A0AAV9D654_ACOCL</name>
<protein>
    <submittedName>
        <fullName evidence="2">Uncharacterized protein</fullName>
    </submittedName>
</protein>
<proteinExistence type="predicted"/>
<comment type="caution">
    <text evidence="2">The sequence shown here is derived from an EMBL/GenBank/DDBJ whole genome shotgun (WGS) entry which is preliminary data.</text>
</comment>
<reference evidence="2" key="1">
    <citation type="journal article" date="2023" name="Nat. Commun.">
        <title>Diploid and tetraploid genomes of Acorus and the evolution of monocots.</title>
        <authorList>
            <person name="Ma L."/>
            <person name="Liu K.W."/>
            <person name="Li Z."/>
            <person name="Hsiao Y.Y."/>
            <person name="Qi Y."/>
            <person name="Fu T."/>
            <person name="Tang G.D."/>
            <person name="Zhang D."/>
            <person name="Sun W.H."/>
            <person name="Liu D.K."/>
            <person name="Li Y."/>
            <person name="Chen G.Z."/>
            <person name="Liu X.D."/>
            <person name="Liao X.Y."/>
            <person name="Jiang Y.T."/>
            <person name="Yu X."/>
            <person name="Hao Y."/>
            <person name="Huang J."/>
            <person name="Zhao X.W."/>
            <person name="Ke S."/>
            <person name="Chen Y.Y."/>
            <person name="Wu W.L."/>
            <person name="Hsu J.L."/>
            <person name="Lin Y.F."/>
            <person name="Huang M.D."/>
            <person name="Li C.Y."/>
            <person name="Huang L."/>
            <person name="Wang Z.W."/>
            <person name="Zhao X."/>
            <person name="Zhong W.Y."/>
            <person name="Peng D.H."/>
            <person name="Ahmad S."/>
            <person name="Lan S."/>
            <person name="Zhang J.S."/>
            <person name="Tsai W.C."/>
            <person name="Van de Peer Y."/>
            <person name="Liu Z.J."/>
        </authorList>
    </citation>
    <scope>NUCLEOTIDE SEQUENCE</scope>
    <source>
        <strain evidence="2">CP</strain>
    </source>
</reference>
<feature type="region of interest" description="Disordered" evidence="1">
    <location>
        <begin position="1"/>
        <end position="38"/>
    </location>
</feature>
<evidence type="ECO:0000313" key="3">
    <source>
        <dbReference type="Proteomes" id="UP001180020"/>
    </source>
</evidence>
<dbReference type="AlphaFoldDB" id="A0AAV9D654"/>
<gene>
    <name evidence="2" type="ORF">QJS10_CPB15g01276</name>
</gene>
<keyword evidence="3" id="KW-1185">Reference proteome</keyword>
<dbReference type="EMBL" id="JAUJYO010000015">
    <property type="protein sequence ID" value="KAK1296309.1"/>
    <property type="molecule type" value="Genomic_DNA"/>
</dbReference>
<evidence type="ECO:0000313" key="2">
    <source>
        <dbReference type="EMBL" id="KAK1296309.1"/>
    </source>
</evidence>
<evidence type="ECO:0000256" key="1">
    <source>
        <dbReference type="SAM" id="MobiDB-lite"/>
    </source>
</evidence>
<reference evidence="2" key="2">
    <citation type="submission" date="2023-06" db="EMBL/GenBank/DDBJ databases">
        <authorList>
            <person name="Ma L."/>
            <person name="Liu K.-W."/>
            <person name="Li Z."/>
            <person name="Hsiao Y.-Y."/>
            <person name="Qi Y."/>
            <person name="Fu T."/>
            <person name="Tang G."/>
            <person name="Zhang D."/>
            <person name="Sun W.-H."/>
            <person name="Liu D.-K."/>
            <person name="Li Y."/>
            <person name="Chen G.-Z."/>
            <person name="Liu X.-D."/>
            <person name="Liao X.-Y."/>
            <person name="Jiang Y.-T."/>
            <person name="Yu X."/>
            <person name="Hao Y."/>
            <person name="Huang J."/>
            <person name="Zhao X.-W."/>
            <person name="Ke S."/>
            <person name="Chen Y.-Y."/>
            <person name="Wu W.-L."/>
            <person name="Hsu J.-L."/>
            <person name="Lin Y.-F."/>
            <person name="Huang M.-D."/>
            <person name="Li C.-Y."/>
            <person name="Huang L."/>
            <person name="Wang Z.-W."/>
            <person name="Zhao X."/>
            <person name="Zhong W.-Y."/>
            <person name="Peng D.-H."/>
            <person name="Ahmad S."/>
            <person name="Lan S."/>
            <person name="Zhang J.-S."/>
            <person name="Tsai W.-C."/>
            <person name="Van De Peer Y."/>
            <person name="Liu Z.-J."/>
        </authorList>
    </citation>
    <scope>NUCLEOTIDE SEQUENCE</scope>
    <source>
        <strain evidence="2">CP</strain>
        <tissue evidence="2">Leaves</tissue>
    </source>
</reference>
<accession>A0AAV9D654</accession>
<dbReference type="Proteomes" id="UP001180020">
    <property type="component" value="Unassembled WGS sequence"/>
</dbReference>